<evidence type="ECO:0000313" key="2">
    <source>
        <dbReference type="Proteomes" id="UP000789920"/>
    </source>
</evidence>
<reference evidence="1" key="1">
    <citation type="submission" date="2021-06" db="EMBL/GenBank/DDBJ databases">
        <authorList>
            <person name="Kallberg Y."/>
            <person name="Tangrot J."/>
            <person name="Rosling A."/>
        </authorList>
    </citation>
    <scope>NUCLEOTIDE SEQUENCE</scope>
    <source>
        <strain evidence="1">MA461A</strain>
    </source>
</reference>
<comment type="caution">
    <text evidence="1">The sequence shown here is derived from an EMBL/GenBank/DDBJ whole genome shotgun (WGS) entry which is preliminary data.</text>
</comment>
<dbReference type="Proteomes" id="UP000789920">
    <property type="component" value="Unassembled WGS sequence"/>
</dbReference>
<gene>
    <name evidence="1" type="ORF">RPERSI_LOCUS35256</name>
</gene>
<keyword evidence="2" id="KW-1185">Reference proteome</keyword>
<protein>
    <submittedName>
        <fullName evidence="1">15352_t:CDS:1</fullName>
    </submittedName>
</protein>
<evidence type="ECO:0000313" key="1">
    <source>
        <dbReference type="EMBL" id="CAG8848709.1"/>
    </source>
</evidence>
<sequence length="72" mass="8225">SMLSLFQNSRFFTSGSTDSSQNISIVSLNLTTELLKTANNLNSTINLSILRKHTIEDNNKDHEIKRRKLFNN</sequence>
<organism evidence="1 2">
    <name type="scientific">Racocetra persica</name>
    <dbReference type="NCBI Taxonomy" id="160502"/>
    <lineage>
        <taxon>Eukaryota</taxon>
        <taxon>Fungi</taxon>
        <taxon>Fungi incertae sedis</taxon>
        <taxon>Mucoromycota</taxon>
        <taxon>Glomeromycotina</taxon>
        <taxon>Glomeromycetes</taxon>
        <taxon>Diversisporales</taxon>
        <taxon>Gigasporaceae</taxon>
        <taxon>Racocetra</taxon>
    </lineage>
</organism>
<proteinExistence type="predicted"/>
<dbReference type="EMBL" id="CAJVQC010161986">
    <property type="protein sequence ID" value="CAG8848709.1"/>
    <property type="molecule type" value="Genomic_DNA"/>
</dbReference>
<name>A0ACA9SW63_9GLOM</name>
<feature type="non-terminal residue" evidence="1">
    <location>
        <position position="1"/>
    </location>
</feature>
<feature type="non-terminal residue" evidence="1">
    <location>
        <position position="72"/>
    </location>
</feature>
<accession>A0ACA9SW63</accession>